<evidence type="ECO:0000313" key="1">
    <source>
        <dbReference type="EMBL" id="QQO91771.1"/>
    </source>
</evidence>
<protein>
    <submittedName>
        <fullName evidence="1">Uncharacterized protein</fullName>
    </submittedName>
</protein>
<sequence length="152" mass="17295">MEEKMSICPHCGGNACYEQAVTEEVTTSFCFGCGYSTSTLMVEGGDLVNKTLEASPELYKDLMFIDENKKVWFPSTVTLPNKGMVFLDGTTKENWQWAAVNSIEILEEEKDKFPKGQTTKMDMKNIQHFEKEDFMEALDAIKFFDVEVADKE</sequence>
<accession>A0A7T8IWP0</accession>
<dbReference type="Proteomes" id="UP000595566">
    <property type="component" value="Segment"/>
</dbReference>
<organism evidence="1 2">
    <name type="scientific">Flavobacterium phage vB_FspM_immuto_2-6A</name>
    <dbReference type="NCBI Taxonomy" id="2801477"/>
    <lineage>
        <taxon>Viruses</taxon>
        <taxon>Duplodnaviria</taxon>
        <taxon>Heunggongvirae</taxon>
        <taxon>Uroviricota</taxon>
        <taxon>Caudoviricetes</taxon>
        <taxon>Immutovirus</taxon>
        <taxon>Immutovirus immuto</taxon>
    </lineage>
</organism>
<proteinExistence type="predicted"/>
<keyword evidence="2" id="KW-1185">Reference proteome</keyword>
<gene>
    <name evidence="1" type="ORF">immuto26A_92</name>
</gene>
<dbReference type="EMBL" id="MW353175">
    <property type="protein sequence ID" value="QQO91771.1"/>
    <property type="molecule type" value="Genomic_DNA"/>
</dbReference>
<reference evidence="1 2" key="1">
    <citation type="submission" date="2020-12" db="EMBL/GenBank/DDBJ databases">
        <title>Dynamics of Baltic Sea phages driven by environmental changes.</title>
        <authorList>
            <person name="Hoetzinger M."/>
            <person name="Nilsson E."/>
            <person name="Holmfeldt K."/>
        </authorList>
    </citation>
    <scope>NUCLEOTIDE SEQUENCE [LARGE SCALE GENOMIC DNA]</scope>
</reference>
<evidence type="ECO:0000313" key="2">
    <source>
        <dbReference type="Proteomes" id="UP000595566"/>
    </source>
</evidence>
<name>A0A7T8IWP0_9CAUD</name>